<keyword evidence="3" id="KW-1185">Reference proteome</keyword>
<feature type="region of interest" description="Disordered" evidence="1">
    <location>
        <begin position="42"/>
        <end position="122"/>
    </location>
</feature>
<evidence type="ECO:0000256" key="1">
    <source>
        <dbReference type="SAM" id="MobiDB-lite"/>
    </source>
</evidence>
<gene>
    <name evidence="2" type="ORF">DEO72_LG8g1998</name>
</gene>
<dbReference type="Proteomes" id="UP000501690">
    <property type="component" value="Linkage Group LG8"/>
</dbReference>
<feature type="compositionally biased region" description="Basic and acidic residues" evidence="1">
    <location>
        <begin position="42"/>
        <end position="59"/>
    </location>
</feature>
<evidence type="ECO:0000313" key="3">
    <source>
        <dbReference type="Proteomes" id="UP000501690"/>
    </source>
</evidence>
<feature type="compositionally biased region" description="Polar residues" evidence="1">
    <location>
        <begin position="223"/>
        <end position="238"/>
    </location>
</feature>
<organism evidence="2 3">
    <name type="scientific">Vigna unguiculata</name>
    <name type="common">Cowpea</name>
    <dbReference type="NCBI Taxonomy" id="3917"/>
    <lineage>
        <taxon>Eukaryota</taxon>
        <taxon>Viridiplantae</taxon>
        <taxon>Streptophyta</taxon>
        <taxon>Embryophyta</taxon>
        <taxon>Tracheophyta</taxon>
        <taxon>Spermatophyta</taxon>
        <taxon>Magnoliopsida</taxon>
        <taxon>eudicotyledons</taxon>
        <taxon>Gunneridae</taxon>
        <taxon>Pentapetalae</taxon>
        <taxon>rosids</taxon>
        <taxon>fabids</taxon>
        <taxon>Fabales</taxon>
        <taxon>Fabaceae</taxon>
        <taxon>Papilionoideae</taxon>
        <taxon>50 kb inversion clade</taxon>
        <taxon>NPAAA clade</taxon>
        <taxon>indigoferoid/millettioid clade</taxon>
        <taxon>Phaseoleae</taxon>
        <taxon>Vigna</taxon>
    </lineage>
</organism>
<feature type="compositionally biased region" description="Basic and acidic residues" evidence="1">
    <location>
        <begin position="95"/>
        <end position="119"/>
    </location>
</feature>
<accession>A0A4D6MR48</accession>
<proteinExistence type="predicted"/>
<reference evidence="2 3" key="1">
    <citation type="submission" date="2019-04" db="EMBL/GenBank/DDBJ databases">
        <title>An improved genome assembly and genetic linkage map for asparagus bean, Vigna unguiculata ssp. sesquipedialis.</title>
        <authorList>
            <person name="Xia Q."/>
            <person name="Zhang R."/>
            <person name="Dong Y."/>
        </authorList>
    </citation>
    <scope>NUCLEOTIDE SEQUENCE [LARGE SCALE GENOMIC DNA]</scope>
    <source>
        <tissue evidence="2">Leaf</tissue>
    </source>
</reference>
<sequence length="326" mass="36326">MVTDWLHLHGLIEGRSDSADWAKGKQPPLPTFLPLWIVNKKESSQHKRERRGGRERILEKNTVSAEKPVAGQRKRGELGEIPEVWGEQNKSCNQRGKEEHERRAHQEKQKTDDDGRTGDDLEAAETADGGIRQARPHSHEVDRCNPCLERPGEAKKGTWCSSVSSERGVKGDGVAGEASNGGRWWWLKVITCCTKQQIYILSIIFFTPQPNFLPLTNQSHTVRQTRISKSSNPTSTQKQKTDDDGRTGDDLEATETADGGIRQARPHSHEVDRCNPCLERPGEAKKGTWCSSVSSERGVKGDGVAGEASNGGRWWWLKGRHASQCP</sequence>
<evidence type="ECO:0000313" key="2">
    <source>
        <dbReference type="EMBL" id="QCE03966.1"/>
    </source>
</evidence>
<dbReference type="EMBL" id="CP039352">
    <property type="protein sequence ID" value="QCE03966.1"/>
    <property type="molecule type" value="Genomic_DNA"/>
</dbReference>
<feature type="region of interest" description="Disordered" evidence="1">
    <location>
        <begin position="285"/>
        <end position="313"/>
    </location>
</feature>
<name>A0A4D6MR48_VIGUN</name>
<feature type="region of interest" description="Disordered" evidence="1">
    <location>
        <begin position="153"/>
        <end position="177"/>
    </location>
</feature>
<protein>
    <submittedName>
        <fullName evidence="2">Uncharacterized protein</fullName>
    </submittedName>
</protein>
<dbReference type="AlphaFoldDB" id="A0A4D6MR48"/>
<feature type="compositionally biased region" description="Basic and acidic residues" evidence="1">
    <location>
        <begin position="239"/>
        <end position="249"/>
    </location>
</feature>
<feature type="region of interest" description="Disordered" evidence="1">
    <location>
        <begin position="223"/>
        <end position="266"/>
    </location>
</feature>